<feature type="domain" description="JmjC" evidence="4">
    <location>
        <begin position="96"/>
        <end position="237"/>
    </location>
</feature>
<evidence type="ECO:0000256" key="1">
    <source>
        <dbReference type="ARBA" id="ARBA00001954"/>
    </source>
</evidence>
<dbReference type="PANTHER" id="PTHR13096:SF9">
    <property type="entry name" value="BIFUNCTIONAL LYSINE-SPECIFIC DEMETHYLASE AND HISTIDYL-HYDROXYLASE"/>
    <property type="match status" value="1"/>
</dbReference>
<keyword evidence="6" id="KW-1185">Reference proteome</keyword>
<name>A0A8F6TY56_9RHOB</name>
<dbReference type="Pfam" id="PF08007">
    <property type="entry name" value="JmjC_2"/>
    <property type="match status" value="1"/>
</dbReference>
<dbReference type="EMBL" id="CP079194">
    <property type="protein sequence ID" value="QXT39841.1"/>
    <property type="molecule type" value="Genomic_DNA"/>
</dbReference>
<dbReference type="PANTHER" id="PTHR13096">
    <property type="entry name" value="MINA53 MYC INDUCED NUCLEAR ANTIGEN"/>
    <property type="match status" value="1"/>
</dbReference>
<accession>A0A8F6TY56</accession>
<dbReference type="RefSeq" id="WP_219002777.1">
    <property type="nucleotide sequence ID" value="NZ_CP079194.1"/>
</dbReference>
<protein>
    <submittedName>
        <fullName evidence="5">Cupin domain-containing protein</fullName>
    </submittedName>
</protein>
<dbReference type="GO" id="GO:0046872">
    <property type="term" value="F:metal ion binding"/>
    <property type="evidence" value="ECO:0007669"/>
    <property type="project" value="UniProtKB-KW"/>
</dbReference>
<evidence type="ECO:0000256" key="2">
    <source>
        <dbReference type="ARBA" id="ARBA00022723"/>
    </source>
</evidence>
<proteinExistence type="predicted"/>
<evidence type="ECO:0000256" key="3">
    <source>
        <dbReference type="ARBA" id="ARBA00023004"/>
    </source>
</evidence>
<keyword evidence="2" id="KW-0479">Metal-binding</keyword>
<dbReference type="AlphaFoldDB" id="A0A8F6TY56"/>
<organism evidence="5 6">
    <name type="scientific">Gymnodinialimonas ceratoperidinii</name>
    <dbReference type="NCBI Taxonomy" id="2856823"/>
    <lineage>
        <taxon>Bacteria</taxon>
        <taxon>Pseudomonadati</taxon>
        <taxon>Pseudomonadota</taxon>
        <taxon>Alphaproteobacteria</taxon>
        <taxon>Rhodobacterales</taxon>
        <taxon>Paracoccaceae</taxon>
        <taxon>Gymnodinialimonas</taxon>
    </lineage>
</organism>
<gene>
    <name evidence="5" type="ORF">KYE46_00840</name>
</gene>
<evidence type="ECO:0000313" key="6">
    <source>
        <dbReference type="Proteomes" id="UP000825009"/>
    </source>
</evidence>
<evidence type="ECO:0000313" key="5">
    <source>
        <dbReference type="EMBL" id="QXT39841.1"/>
    </source>
</evidence>
<evidence type="ECO:0000259" key="4">
    <source>
        <dbReference type="PROSITE" id="PS51184"/>
    </source>
</evidence>
<dbReference type="InterPro" id="IPR039994">
    <property type="entry name" value="NO66-like"/>
</dbReference>
<dbReference type="PROSITE" id="PS51184">
    <property type="entry name" value="JMJC"/>
    <property type="match status" value="1"/>
</dbReference>
<dbReference type="InterPro" id="IPR003347">
    <property type="entry name" value="JmjC_dom"/>
</dbReference>
<reference evidence="5 6" key="1">
    <citation type="submission" date="2021-07" db="EMBL/GenBank/DDBJ databases">
        <title>A novel Jannaschia species isolated from marine dinoflagellate Ceratoperidinium margalefii.</title>
        <authorList>
            <person name="Jiang Y."/>
            <person name="Li Z."/>
        </authorList>
    </citation>
    <scope>NUCLEOTIDE SEQUENCE [LARGE SCALE GENOMIC DNA]</scope>
    <source>
        <strain evidence="5 6">J12C1-MA-4</strain>
    </source>
</reference>
<dbReference type="Proteomes" id="UP000825009">
    <property type="component" value="Chromosome"/>
</dbReference>
<keyword evidence="3" id="KW-0408">Iron</keyword>
<dbReference type="GO" id="GO:0051864">
    <property type="term" value="F:histone H3K36 demethylase activity"/>
    <property type="evidence" value="ECO:0007669"/>
    <property type="project" value="TreeGrafter"/>
</dbReference>
<sequence>MTETFSFDWAISPETPETFFAEYFEKKPMLIKRGQPGYFSDLLNYDDIDRVISTMGLHVPEINVTRADGEITPADFAYETGQIDPVRVTQLHADGATVILSGLHERLPALARYCRAMEAAMSARVQTNIYMTPPGKQGFNPHYDGHDVLVLQVAGTKEWRIYGTPVELPLADQAFERGMDVGEEVQRFVLEPGDAVYIPRGMAHDAVATDETSLHITTGLMFRTWADALAEAVIAKAHREPAMRRALPPGFASYGADLDAYDDTFAELVALVGDAHVGKLLSGFREEFLTARVPRVEGQMAQLEKSRNLTLDSRVGAHPHIVFGIHDIPDNEQVCLVAQGAEIILPAHARDAMEFCVTNTDFRLGDMGGDLDDDGKLVLAKRFVREGLMRVF</sequence>
<dbReference type="GO" id="GO:0032453">
    <property type="term" value="F:histone H3K4 demethylase activity"/>
    <property type="evidence" value="ECO:0007669"/>
    <property type="project" value="TreeGrafter"/>
</dbReference>
<dbReference type="KEGG" id="gce:KYE46_00840"/>
<comment type="cofactor">
    <cofactor evidence="1">
        <name>Fe(2+)</name>
        <dbReference type="ChEBI" id="CHEBI:29033"/>
    </cofactor>
</comment>